<sequence>MRQLTKVFKVGQGSNLRPMVKGGGVPSTPPVDYDVDLLDIKDDNDVMFVNSARSRKLDTSLYLCEEVMNQVDVIVFAQYMVDDFVKWNTPNETLMIGIMETCVEEVSNLKRVSSVVLNNIDVEVGGKLLQPENISSVDALCENSNGCSLLLLDKLISYVSLKAKVNPLIRDDINDDANNPVNEDGCVEKVNQGLMGIDIDWTAYAEDNIVSKESLRNEFLSLKGIVCSDDGQVLFENLNKKCVMFSDTFDDTGSLSKVDYPMNLEFMVKELSSVVVELGNGSDVQCNASMGFVSTVQVKPSVWVYDPGIGTTYLAAVMKGVRGDNFIEIEISFHSWLAHDGEEVDIKTFWSKKLRVQWRKMKVSSVSGFIFIIKNVEILLQDAEDLMILKKVYEESLQCSDDEYLGLGVMCWKMRSLKLGLNDSEDIAVISKCELSVAMGFDFSKVKLIIKHGFEFRICNSSFEVEDMKNVALLYYSTLLELELCKIRMDLEPLKVALRNYEINLEFQLHYRQWLAFLCLFSCLEGKAFGRGKVWLCWLGLKQKLGNINITSATILVHHFLHKTESQLDVLDMRLPTKRCTCFWVETSREYTDCLTKFKFVFQPAIEDLGLLNCLLELLAVLQHLWNSLMGLLVVASYKQNFPKKCEQVSIKEILTSETASWSFVLGKQNEAITPYQMALSVDDASSQCTSLAFHDKATWMVISALLNHANFCSLEGKSLMTHIKETHTTWNEVVTSLCLVYTKTKKKTLHSSSSRLECYNYSLSSRISSL</sequence>
<name>A0AAV1CLF0_OLDCO</name>
<keyword evidence="2" id="KW-1185">Reference proteome</keyword>
<accession>A0AAV1CLF0</accession>
<reference evidence="1" key="1">
    <citation type="submission" date="2023-03" db="EMBL/GenBank/DDBJ databases">
        <authorList>
            <person name="Julca I."/>
        </authorList>
    </citation>
    <scope>NUCLEOTIDE SEQUENCE</scope>
</reference>
<dbReference type="EMBL" id="OX459119">
    <property type="protein sequence ID" value="CAI9095382.1"/>
    <property type="molecule type" value="Genomic_DNA"/>
</dbReference>
<dbReference type="AlphaFoldDB" id="A0AAV1CLF0"/>
<organism evidence="1 2">
    <name type="scientific">Oldenlandia corymbosa var. corymbosa</name>
    <dbReference type="NCBI Taxonomy" id="529605"/>
    <lineage>
        <taxon>Eukaryota</taxon>
        <taxon>Viridiplantae</taxon>
        <taxon>Streptophyta</taxon>
        <taxon>Embryophyta</taxon>
        <taxon>Tracheophyta</taxon>
        <taxon>Spermatophyta</taxon>
        <taxon>Magnoliopsida</taxon>
        <taxon>eudicotyledons</taxon>
        <taxon>Gunneridae</taxon>
        <taxon>Pentapetalae</taxon>
        <taxon>asterids</taxon>
        <taxon>lamiids</taxon>
        <taxon>Gentianales</taxon>
        <taxon>Rubiaceae</taxon>
        <taxon>Rubioideae</taxon>
        <taxon>Spermacoceae</taxon>
        <taxon>Hedyotis-Oldenlandia complex</taxon>
        <taxon>Oldenlandia</taxon>
    </lineage>
</organism>
<gene>
    <name evidence="1" type="ORF">OLC1_LOCUS6374</name>
</gene>
<protein>
    <submittedName>
        <fullName evidence="1">OLC1v1031321C1</fullName>
    </submittedName>
</protein>
<dbReference type="Proteomes" id="UP001161247">
    <property type="component" value="Chromosome 2"/>
</dbReference>
<proteinExistence type="predicted"/>
<evidence type="ECO:0000313" key="1">
    <source>
        <dbReference type="EMBL" id="CAI9095382.1"/>
    </source>
</evidence>
<evidence type="ECO:0000313" key="2">
    <source>
        <dbReference type="Proteomes" id="UP001161247"/>
    </source>
</evidence>